<dbReference type="InterPro" id="IPR000182">
    <property type="entry name" value="GNAT_dom"/>
</dbReference>
<dbReference type="GO" id="GO:0008080">
    <property type="term" value="F:N-acetyltransferase activity"/>
    <property type="evidence" value="ECO:0007669"/>
    <property type="project" value="InterPro"/>
</dbReference>
<protein>
    <submittedName>
        <fullName evidence="3">Acyl-CoA N-acyltransferase</fullName>
    </submittedName>
</protein>
<dbReference type="PANTHER" id="PTHR13947">
    <property type="entry name" value="GNAT FAMILY N-ACETYLTRANSFERASE"/>
    <property type="match status" value="1"/>
</dbReference>
<dbReference type="SUPFAM" id="SSF55729">
    <property type="entry name" value="Acyl-CoA N-acyltransferases (Nat)"/>
    <property type="match status" value="1"/>
</dbReference>
<dbReference type="Proteomes" id="UP001286456">
    <property type="component" value="Unassembled WGS sequence"/>
</dbReference>
<dbReference type="CDD" id="cd04301">
    <property type="entry name" value="NAT_SF"/>
    <property type="match status" value="1"/>
</dbReference>
<keyword evidence="4" id="KW-1185">Reference proteome</keyword>
<evidence type="ECO:0000313" key="4">
    <source>
        <dbReference type="Proteomes" id="UP001286456"/>
    </source>
</evidence>
<name>A0AAE0MMR0_9PEZI</name>
<sequence length="223" mass="24532">MHNSTDLMGIAEPQDNLMIPSLPDSISTTPDIFGPNQKLGASPVTIVAGYRPGIVGAALTMHLNFYSRVNGWGIEFETSAGKSLCELMTRLHKPVNQAWSAVRTVPAQDPGMLAQEQIVGVVFVDGESLGEEGVARLRAFIVDESARGLGAGKALFRAAMDFVRETGFRECRLSTMASLSIARKIYEKEGFEQVSEEWSDTWGVPVMQLHYVWRRDRGQGEEI</sequence>
<dbReference type="PROSITE" id="PS51186">
    <property type="entry name" value="GNAT"/>
    <property type="match status" value="1"/>
</dbReference>
<dbReference type="AlphaFoldDB" id="A0AAE0MMR0"/>
<reference evidence="3" key="1">
    <citation type="journal article" date="2023" name="Mol. Phylogenet. Evol.">
        <title>Genome-scale phylogeny and comparative genomics of the fungal order Sordariales.</title>
        <authorList>
            <person name="Hensen N."/>
            <person name="Bonometti L."/>
            <person name="Westerberg I."/>
            <person name="Brannstrom I.O."/>
            <person name="Guillou S."/>
            <person name="Cros-Aarteil S."/>
            <person name="Calhoun S."/>
            <person name="Haridas S."/>
            <person name="Kuo A."/>
            <person name="Mondo S."/>
            <person name="Pangilinan J."/>
            <person name="Riley R."/>
            <person name="LaButti K."/>
            <person name="Andreopoulos B."/>
            <person name="Lipzen A."/>
            <person name="Chen C."/>
            <person name="Yan M."/>
            <person name="Daum C."/>
            <person name="Ng V."/>
            <person name="Clum A."/>
            <person name="Steindorff A."/>
            <person name="Ohm R.A."/>
            <person name="Martin F."/>
            <person name="Silar P."/>
            <person name="Natvig D.O."/>
            <person name="Lalanne C."/>
            <person name="Gautier V."/>
            <person name="Ament-Velasquez S.L."/>
            <person name="Kruys A."/>
            <person name="Hutchinson M.I."/>
            <person name="Powell A.J."/>
            <person name="Barry K."/>
            <person name="Miller A.N."/>
            <person name="Grigoriev I.V."/>
            <person name="Debuchy R."/>
            <person name="Gladieux P."/>
            <person name="Hiltunen Thoren M."/>
            <person name="Johannesson H."/>
        </authorList>
    </citation>
    <scope>NUCLEOTIDE SEQUENCE</scope>
    <source>
        <strain evidence="3">SMH4131-1</strain>
    </source>
</reference>
<gene>
    <name evidence="3" type="ORF">B0T19DRAFT_71063</name>
</gene>
<proteinExistence type="predicted"/>
<feature type="domain" description="N-acetyltransferase" evidence="2">
    <location>
        <begin position="74"/>
        <end position="218"/>
    </location>
</feature>
<dbReference type="Pfam" id="PF00583">
    <property type="entry name" value="Acetyltransf_1"/>
    <property type="match status" value="1"/>
</dbReference>
<comment type="caution">
    <text evidence="3">The sequence shown here is derived from an EMBL/GenBank/DDBJ whole genome shotgun (WGS) entry which is preliminary data.</text>
</comment>
<accession>A0AAE0MMR0</accession>
<dbReference type="EMBL" id="JAUEPO010000001">
    <property type="protein sequence ID" value="KAK3337383.1"/>
    <property type="molecule type" value="Genomic_DNA"/>
</dbReference>
<evidence type="ECO:0000313" key="3">
    <source>
        <dbReference type="EMBL" id="KAK3337383.1"/>
    </source>
</evidence>
<reference evidence="3" key="2">
    <citation type="submission" date="2023-06" db="EMBL/GenBank/DDBJ databases">
        <authorList>
            <consortium name="Lawrence Berkeley National Laboratory"/>
            <person name="Haridas S."/>
            <person name="Hensen N."/>
            <person name="Bonometti L."/>
            <person name="Westerberg I."/>
            <person name="Brannstrom I.O."/>
            <person name="Guillou S."/>
            <person name="Cros-Aarteil S."/>
            <person name="Calhoun S."/>
            <person name="Kuo A."/>
            <person name="Mondo S."/>
            <person name="Pangilinan J."/>
            <person name="Riley R."/>
            <person name="Labutti K."/>
            <person name="Andreopoulos B."/>
            <person name="Lipzen A."/>
            <person name="Chen C."/>
            <person name="Yanf M."/>
            <person name="Daum C."/>
            <person name="Ng V."/>
            <person name="Clum A."/>
            <person name="Steindorff A."/>
            <person name="Ohm R."/>
            <person name="Martin F."/>
            <person name="Silar P."/>
            <person name="Natvig D."/>
            <person name="Lalanne C."/>
            <person name="Gautier V."/>
            <person name="Ament-Velasquez S.L."/>
            <person name="Kruys A."/>
            <person name="Hutchinson M.I."/>
            <person name="Powell A.J."/>
            <person name="Barry K."/>
            <person name="Miller A.N."/>
            <person name="Grigoriev I.V."/>
            <person name="Debuchy R."/>
            <person name="Gladieux P."/>
            <person name="Thoren M.H."/>
            <person name="Johannesson H."/>
        </authorList>
    </citation>
    <scope>NUCLEOTIDE SEQUENCE</scope>
    <source>
        <strain evidence="3">SMH4131-1</strain>
    </source>
</reference>
<keyword evidence="1" id="KW-0808">Transferase</keyword>
<evidence type="ECO:0000259" key="2">
    <source>
        <dbReference type="PROSITE" id="PS51186"/>
    </source>
</evidence>
<organism evidence="3 4">
    <name type="scientific">Cercophora scortea</name>
    <dbReference type="NCBI Taxonomy" id="314031"/>
    <lineage>
        <taxon>Eukaryota</taxon>
        <taxon>Fungi</taxon>
        <taxon>Dikarya</taxon>
        <taxon>Ascomycota</taxon>
        <taxon>Pezizomycotina</taxon>
        <taxon>Sordariomycetes</taxon>
        <taxon>Sordariomycetidae</taxon>
        <taxon>Sordariales</taxon>
        <taxon>Lasiosphaeriaceae</taxon>
        <taxon>Cercophora</taxon>
    </lineage>
</organism>
<dbReference type="PANTHER" id="PTHR13947:SF37">
    <property type="entry name" value="LD18367P"/>
    <property type="match status" value="1"/>
</dbReference>
<dbReference type="InterPro" id="IPR050769">
    <property type="entry name" value="NAT_camello-type"/>
</dbReference>
<evidence type="ECO:0000256" key="1">
    <source>
        <dbReference type="ARBA" id="ARBA00022679"/>
    </source>
</evidence>
<dbReference type="Gene3D" id="3.40.630.30">
    <property type="match status" value="1"/>
</dbReference>
<dbReference type="InterPro" id="IPR016181">
    <property type="entry name" value="Acyl_CoA_acyltransferase"/>
</dbReference>